<feature type="signal peptide" evidence="11">
    <location>
        <begin position="1"/>
        <end position="21"/>
    </location>
</feature>
<dbReference type="PROSITE" id="PS00135">
    <property type="entry name" value="TRYPSIN_SER"/>
    <property type="match status" value="1"/>
</dbReference>
<evidence type="ECO:0000256" key="9">
    <source>
        <dbReference type="ARBA" id="ARBA00052079"/>
    </source>
</evidence>
<dbReference type="Gene3D" id="3.30.1640.30">
    <property type="match status" value="1"/>
</dbReference>
<evidence type="ECO:0000256" key="1">
    <source>
        <dbReference type="ARBA" id="ARBA00022659"/>
    </source>
</evidence>
<dbReference type="PANTHER" id="PTHR24256">
    <property type="entry name" value="TRYPTASE-RELATED"/>
    <property type="match status" value="1"/>
</dbReference>
<evidence type="ECO:0000256" key="10">
    <source>
        <dbReference type="RuleBase" id="RU363034"/>
    </source>
</evidence>
<dbReference type="EMBL" id="JBDJPC010000005">
    <property type="protein sequence ID" value="KAL1501657.1"/>
    <property type="molecule type" value="Genomic_DNA"/>
</dbReference>
<dbReference type="GO" id="GO:0004252">
    <property type="term" value="F:serine-type endopeptidase activity"/>
    <property type="evidence" value="ECO:0007669"/>
    <property type="project" value="UniProtKB-UniRule"/>
</dbReference>
<dbReference type="Gene3D" id="2.40.10.10">
    <property type="entry name" value="Trypsin-like serine proteases"/>
    <property type="match status" value="2"/>
</dbReference>
<dbReference type="SUPFAM" id="SSF50494">
    <property type="entry name" value="Trypsin-like serine proteases"/>
    <property type="match status" value="1"/>
</dbReference>
<keyword evidence="14" id="KW-1185">Reference proteome</keyword>
<dbReference type="SMART" id="SM00020">
    <property type="entry name" value="Tryp_SPc"/>
    <property type="match status" value="1"/>
</dbReference>
<evidence type="ECO:0000256" key="2">
    <source>
        <dbReference type="ARBA" id="ARBA00022670"/>
    </source>
</evidence>
<accession>A0ABD1EUI5</accession>
<evidence type="ECO:0000256" key="6">
    <source>
        <dbReference type="ARBA" id="ARBA00022825"/>
    </source>
</evidence>
<dbReference type="InterPro" id="IPR022700">
    <property type="entry name" value="CLIP"/>
</dbReference>
<dbReference type="PROSITE" id="PS50240">
    <property type="entry name" value="TRYPSIN_DOM"/>
    <property type="match status" value="1"/>
</dbReference>
<evidence type="ECO:0000256" key="3">
    <source>
        <dbReference type="ARBA" id="ARBA00022729"/>
    </source>
</evidence>
<dbReference type="InterPro" id="IPR018114">
    <property type="entry name" value="TRYPSIN_HIS"/>
</dbReference>
<keyword evidence="5" id="KW-0353">Hemolymph clotting</keyword>
<evidence type="ECO:0000313" key="14">
    <source>
        <dbReference type="Proteomes" id="UP001566132"/>
    </source>
</evidence>
<dbReference type="InterPro" id="IPR038565">
    <property type="entry name" value="CLIP_sf"/>
</dbReference>
<reference evidence="13 14" key="1">
    <citation type="submission" date="2024-05" db="EMBL/GenBank/DDBJ databases">
        <title>Genetic variation in Jamaican populations of the coffee berry borer (Hypothenemus hampei).</title>
        <authorList>
            <person name="Errbii M."/>
            <person name="Myrie A."/>
        </authorList>
    </citation>
    <scope>NUCLEOTIDE SEQUENCE [LARGE SCALE GENOMIC DNA]</scope>
    <source>
        <strain evidence="13">JA-Hopewell-2020-01-JO</strain>
        <tissue evidence="13">Whole body</tissue>
    </source>
</reference>
<evidence type="ECO:0000256" key="7">
    <source>
        <dbReference type="ARBA" id="ARBA00023157"/>
    </source>
</evidence>
<name>A0ABD1EUI5_HYPHA</name>
<comment type="catalytic activity">
    <reaction evidence="9">
        <text>Selective cleavage of 103-Arg-|-Ser-104 and 124-Ile-|-Ile-125 bonds in Limulus clotting factor B to form activated factor B. Cleavage of -Pro-Arg-|-Xaa- bonds in synthetic substrates.</text>
        <dbReference type="EC" id="3.4.21.84"/>
    </reaction>
</comment>
<comment type="similarity">
    <text evidence="8 11">Belongs to the peptidase S1 family. CLIP subfamily.</text>
</comment>
<keyword evidence="4 10" id="KW-0378">Hydrolase</keyword>
<evidence type="ECO:0000256" key="5">
    <source>
        <dbReference type="ARBA" id="ARBA00022820"/>
    </source>
</evidence>
<evidence type="ECO:0000256" key="8">
    <source>
        <dbReference type="ARBA" id="ARBA00024195"/>
    </source>
</evidence>
<comment type="caution">
    <text evidence="13">The sequence shown here is derived from an EMBL/GenBank/DDBJ whole genome shotgun (WGS) entry which is preliminary data.</text>
</comment>
<keyword evidence="11" id="KW-0964">Secreted</keyword>
<gene>
    <name evidence="13" type="ORF">ABEB36_006949</name>
</gene>
<comment type="domain">
    <text evidence="11">The clip domain consists of 35-55 residues which are 'knitted' together usually by 3 conserved disulfide bonds forming a clip-like compact structure.</text>
</comment>
<evidence type="ECO:0000256" key="4">
    <source>
        <dbReference type="ARBA" id="ARBA00022801"/>
    </source>
</evidence>
<keyword evidence="3 11" id="KW-0732">Signal</keyword>
<dbReference type="InterPro" id="IPR001254">
    <property type="entry name" value="Trypsin_dom"/>
</dbReference>
<dbReference type="InterPro" id="IPR009003">
    <property type="entry name" value="Peptidase_S1_PA"/>
</dbReference>
<dbReference type="PROSITE" id="PS00134">
    <property type="entry name" value="TRYPSIN_HIS"/>
    <property type="match status" value="1"/>
</dbReference>
<dbReference type="GO" id="GO:0042381">
    <property type="term" value="P:hemolymph coagulation"/>
    <property type="evidence" value="ECO:0007669"/>
    <property type="project" value="UniProtKB-KW"/>
</dbReference>
<dbReference type="AlphaFoldDB" id="A0ABD1EUI5"/>
<dbReference type="GO" id="GO:0006508">
    <property type="term" value="P:proteolysis"/>
    <property type="evidence" value="ECO:0007669"/>
    <property type="project" value="UniProtKB-KW"/>
</dbReference>
<keyword evidence="6 10" id="KW-0720">Serine protease</keyword>
<keyword evidence="2 10" id="KW-0645">Protease</keyword>
<keyword evidence="7" id="KW-1015">Disulfide bond</keyword>
<sequence>MSLKLMQILIVLLICLLIVSAYRINPFLIPRPCKEMTPCVELLECEYFKNILTKTRRPITHRIQKLIQDHFCEMGQEYPKVCCDFPPKELFENDQNDFQKHQHFRLLPMDICGPISPLADRITNGKMAELEEFPWMVLIAYNSAEGISFNCGGTLITKNIVLTAAHCVENMPIIGVRLGEYDTNNIDRDCVHSYCSPPVQDVYVKESIVHPEYNPVTNQNDIALLKLSVNANFSNSNIKPVCLPVRELNDNILSAIITGWGATEESDISNVPMKASIRVWPIMICQEVYKNHILITNKQICAGGSHGRDSCQGDSGGPLMSLSLIDGIPRYIQYGIVSFGPKKCGSDGQPGIYTKTKSYLKWILDNIGEDIERTNNDNTM</sequence>
<feature type="domain" description="Peptidase S1" evidence="12">
    <location>
        <begin position="122"/>
        <end position="368"/>
    </location>
</feature>
<dbReference type="Pfam" id="PF12032">
    <property type="entry name" value="CLIP"/>
    <property type="match status" value="1"/>
</dbReference>
<dbReference type="PRINTS" id="PR00722">
    <property type="entry name" value="CHYMOTRYPSIN"/>
</dbReference>
<dbReference type="FunFam" id="2.40.10.10:FF:000120">
    <property type="entry name" value="Putative serine protease"/>
    <property type="match status" value="1"/>
</dbReference>
<proteinExistence type="inferred from homology"/>
<dbReference type="Pfam" id="PF00089">
    <property type="entry name" value="Trypsin"/>
    <property type="match status" value="1"/>
</dbReference>
<dbReference type="InterPro" id="IPR043504">
    <property type="entry name" value="Peptidase_S1_PA_chymotrypsin"/>
</dbReference>
<dbReference type="InterPro" id="IPR033116">
    <property type="entry name" value="TRYPSIN_SER"/>
</dbReference>
<dbReference type="InterPro" id="IPR051487">
    <property type="entry name" value="Ser/Thr_Proteases_Immune/Dev"/>
</dbReference>
<dbReference type="EC" id="3.4.21.-" evidence="10"/>
<feature type="chain" id="PRO_5044531216" description="CLIP domain-containing serine protease" evidence="11">
    <location>
        <begin position="22"/>
        <end position="380"/>
    </location>
</feature>
<dbReference type="InterPro" id="IPR001314">
    <property type="entry name" value="Peptidase_S1A"/>
</dbReference>
<evidence type="ECO:0000256" key="11">
    <source>
        <dbReference type="RuleBase" id="RU366078"/>
    </source>
</evidence>
<dbReference type="GO" id="GO:0005576">
    <property type="term" value="C:extracellular region"/>
    <property type="evidence" value="ECO:0007669"/>
    <property type="project" value="UniProtKB-SubCell"/>
</dbReference>
<keyword evidence="1" id="KW-0768">Sushi</keyword>
<organism evidence="13 14">
    <name type="scientific">Hypothenemus hampei</name>
    <name type="common">Coffee berry borer</name>
    <dbReference type="NCBI Taxonomy" id="57062"/>
    <lineage>
        <taxon>Eukaryota</taxon>
        <taxon>Metazoa</taxon>
        <taxon>Ecdysozoa</taxon>
        <taxon>Arthropoda</taxon>
        <taxon>Hexapoda</taxon>
        <taxon>Insecta</taxon>
        <taxon>Pterygota</taxon>
        <taxon>Neoptera</taxon>
        <taxon>Endopterygota</taxon>
        <taxon>Coleoptera</taxon>
        <taxon>Polyphaga</taxon>
        <taxon>Cucujiformia</taxon>
        <taxon>Curculionidae</taxon>
        <taxon>Scolytinae</taxon>
        <taxon>Hypothenemus</taxon>
    </lineage>
</organism>
<evidence type="ECO:0000313" key="13">
    <source>
        <dbReference type="EMBL" id="KAL1501657.1"/>
    </source>
</evidence>
<dbReference type="Proteomes" id="UP001566132">
    <property type="component" value="Unassembled WGS sequence"/>
</dbReference>
<protein>
    <recommendedName>
        <fullName evidence="11">CLIP domain-containing serine protease</fullName>
        <ecNumber evidence="10">3.4.21.-</ecNumber>
    </recommendedName>
</protein>
<evidence type="ECO:0000259" key="12">
    <source>
        <dbReference type="PROSITE" id="PS50240"/>
    </source>
</evidence>
<comment type="subcellular location">
    <subcellularLocation>
        <location evidence="11">Secreted</location>
    </subcellularLocation>
</comment>
<dbReference type="CDD" id="cd00190">
    <property type="entry name" value="Tryp_SPc"/>
    <property type="match status" value="1"/>
</dbReference>